<dbReference type="Pfam" id="PF07690">
    <property type="entry name" value="MFS_1"/>
    <property type="match status" value="1"/>
</dbReference>
<dbReference type="PANTHER" id="PTHR23502:SF4">
    <property type="entry name" value="MAJOR FACILITATOR SUPERFAMILY (MFS) PROFILE DOMAIN-CONTAINING PROTEIN-RELATED"/>
    <property type="match status" value="1"/>
</dbReference>
<dbReference type="GO" id="GO:0005886">
    <property type="term" value="C:plasma membrane"/>
    <property type="evidence" value="ECO:0007669"/>
    <property type="project" value="TreeGrafter"/>
</dbReference>
<gene>
    <name evidence="7" type="ORF">B0T11DRAFT_312964</name>
</gene>
<dbReference type="AlphaFoldDB" id="A0A8K0WZ47"/>
<dbReference type="Gene3D" id="1.20.1250.20">
    <property type="entry name" value="MFS general substrate transporter like domains"/>
    <property type="match status" value="1"/>
</dbReference>
<dbReference type="EMBL" id="JAGPXD010000006">
    <property type="protein sequence ID" value="KAH7350132.1"/>
    <property type="molecule type" value="Genomic_DNA"/>
</dbReference>
<dbReference type="OrthoDB" id="2585655at2759"/>
<feature type="transmembrane region" description="Helical" evidence="5">
    <location>
        <begin position="108"/>
        <end position="128"/>
    </location>
</feature>
<proteinExistence type="predicted"/>
<feature type="transmembrane region" description="Helical" evidence="5">
    <location>
        <begin position="489"/>
        <end position="508"/>
    </location>
</feature>
<evidence type="ECO:0000313" key="8">
    <source>
        <dbReference type="Proteomes" id="UP000813385"/>
    </source>
</evidence>
<keyword evidence="2 5" id="KW-0812">Transmembrane</keyword>
<comment type="caution">
    <text evidence="7">The sequence shown here is derived from an EMBL/GenBank/DDBJ whole genome shotgun (WGS) entry which is preliminary data.</text>
</comment>
<feature type="transmembrane region" description="Helical" evidence="5">
    <location>
        <begin position="391"/>
        <end position="412"/>
    </location>
</feature>
<protein>
    <submittedName>
        <fullName evidence="7">Major facilitator superfamily domain-containing protein</fullName>
    </submittedName>
</protein>
<evidence type="ECO:0000256" key="1">
    <source>
        <dbReference type="ARBA" id="ARBA00004141"/>
    </source>
</evidence>
<feature type="transmembrane region" description="Helical" evidence="5">
    <location>
        <begin position="520"/>
        <end position="541"/>
    </location>
</feature>
<evidence type="ECO:0000259" key="6">
    <source>
        <dbReference type="PROSITE" id="PS50850"/>
    </source>
</evidence>
<dbReference type="Proteomes" id="UP000813385">
    <property type="component" value="Unassembled WGS sequence"/>
</dbReference>
<dbReference type="PROSITE" id="PS50850">
    <property type="entry name" value="MFS"/>
    <property type="match status" value="1"/>
</dbReference>
<keyword evidence="8" id="KW-1185">Reference proteome</keyword>
<dbReference type="GO" id="GO:0022857">
    <property type="term" value="F:transmembrane transporter activity"/>
    <property type="evidence" value="ECO:0007669"/>
    <property type="project" value="InterPro"/>
</dbReference>
<feature type="domain" description="Major facilitator superfamily (MFS) profile" evidence="6">
    <location>
        <begin position="65"/>
        <end position="543"/>
    </location>
</feature>
<feature type="transmembrane region" description="Helical" evidence="5">
    <location>
        <begin position="453"/>
        <end position="477"/>
    </location>
</feature>
<name>A0A8K0WZ47_9PEZI</name>
<feature type="transmembrane region" description="Helical" evidence="5">
    <location>
        <begin position="350"/>
        <end position="371"/>
    </location>
</feature>
<reference evidence="7" key="1">
    <citation type="journal article" date="2021" name="Nat. Commun.">
        <title>Genetic determinants of endophytism in the Arabidopsis root mycobiome.</title>
        <authorList>
            <person name="Mesny F."/>
            <person name="Miyauchi S."/>
            <person name="Thiergart T."/>
            <person name="Pickel B."/>
            <person name="Atanasova L."/>
            <person name="Karlsson M."/>
            <person name="Huettel B."/>
            <person name="Barry K.W."/>
            <person name="Haridas S."/>
            <person name="Chen C."/>
            <person name="Bauer D."/>
            <person name="Andreopoulos W."/>
            <person name="Pangilinan J."/>
            <person name="LaButti K."/>
            <person name="Riley R."/>
            <person name="Lipzen A."/>
            <person name="Clum A."/>
            <person name="Drula E."/>
            <person name="Henrissat B."/>
            <person name="Kohler A."/>
            <person name="Grigoriev I.V."/>
            <person name="Martin F.M."/>
            <person name="Hacquard S."/>
        </authorList>
    </citation>
    <scope>NUCLEOTIDE SEQUENCE</scope>
    <source>
        <strain evidence="7">MPI-CAGE-AT-0016</strain>
    </source>
</reference>
<feature type="transmembrane region" description="Helical" evidence="5">
    <location>
        <begin position="224"/>
        <end position="243"/>
    </location>
</feature>
<keyword evidence="3 5" id="KW-1133">Transmembrane helix</keyword>
<dbReference type="InterPro" id="IPR011701">
    <property type="entry name" value="MFS"/>
</dbReference>
<keyword evidence="4 5" id="KW-0472">Membrane</keyword>
<dbReference type="InterPro" id="IPR020846">
    <property type="entry name" value="MFS_dom"/>
</dbReference>
<evidence type="ECO:0000313" key="7">
    <source>
        <dbReference type="EMBL" id="KAH7350132.1"/>
    </source>
</evidence>
<evidence type="ECO:0000256" key="2">
    <source>
        <dbReference type="ARBA" id="ARBA00022692"/>
    </source>
</evidence>
<comment type="subcellular location">
    <subcellularLocation>
        <location evidence="1">Membrane</location>
        <topology evidence="1">Multi-pass membrane protein</topology>
    </subcellularLocation>
</comment>
<organism evidence="7 8">
    <name type="scientific">Plectosphaerella cucumerina</name>
    <dbReference type="NCBI Taxonomy" id="40658"/>
    <lineage>
        <taxon>Eukaryota</taxon>
        <taxon>Fungi</taxon>
        <taxon>Dikarya</taxon>
        <taxon>Ascomycota</taxon>
        <taxon>Pezizomycotina</taxon>
        <taxon>Sordariomycetes</taxon>
        <taxon>Hypocreomycetidae</taxon>
        <taxon>Glomerellales</taxon>
        <taxon>Plectosphaerellaceae</taxon>
        <taxon>Plectosphaerella</taxon>
    </lineage>
</organism>
<feature type="transmembrane region" description="Helical" evidence="5">
    <location>
        <begin position="164"/>
        <end position="187"/>
    </location>
</feature>
<dbReference type="PANTHER" id="PTHR23502">
    <property type="entry name" value="MAJOR FACILITATOR SUPERFAMILY"/>
    <property type="match status" value="1"/>
</dbReference>
<feature type="transmembrane region" description="Helical" evidence="5">
    <location>
        <begin position="67"/>
        <end position="87"/>
    </location>
</feature>
<feature type="transmembrane region" description="Helical" evidence="5">
    <location>
        <begin position="424"/>
        <end position="447"/>
    </location>
</feature>
<dbReference type="SUPFAM" id="SSF103473">
    <property type="entry name" value="MFS general substrate transporter"/>
    <property type="match status" value="1"/>
</dbReference>
<evidence type="ECO:0000256" key="5">
    <source>
        <dbReference type="SAM" id="Phobius"/>
    </source>
</evidence>
<evidence type="ECO:0000256" key="4">
    <source>
        <dbReference type="ARBA" id="ARBA00023136"/>
    </source>
</evidence>
<accession>A0A8K0WZ47</accession>
<dbReference type="InterPro" id="IPR036259">
    <property type="entry name" value="MFS_trans_sf"/>
</dbReference>
<sequence length="566" mass="62230">MPLWVLEPKSDEKVPGTVYVARDTEVSAAKTAHLKTGTGRHEGIILVPQPSDSPNDPLNWPEREKLFHSWFLAVGSGLSSGTAFFLNPSHKKMALEIGTTITQLSRSISFLMLALGIASVATTPLARMYGKRPVFIGLGITGIIGYSVLLANPHDMRYIYAGRFFWGACVSGLQYLVSSSVGDLFFVHQRGFHLALWHFGLSGGNALGQVIASQVVQGQGYVWAFRYAVIFMSAYIFLLFLLIPETTYNRPKKFDTDIREILADDSDLDASQAKPPPPAPLLVADDEKSAHAASTAASENDPEVLEASEKRKTWLQGLKLYNGRFSHENYLRGILSPFVTLALPAVHWAAYAYGLTVAFAAAISVCLAQIFSVPPYNFGPGAIGLMTLSPFVGNIIGNFIPGPVADWLVTYMSRKNGGVYEPEFRNILCLPALITGAAGFWGFGLSIHFRTHWFLPVFFFGLSAFAGAIMSLVSNTYLLDCHRRYAQDAYAAVAFVKAIASFAISFFVNDWLARHGPINVFFVIGSIHVIGCLYGLFLYVYGKRIRLAIHKSERIQRLLRTCGNTD</sequence>
<feature type="transmembrane region" description="Helical" evidence="5">
    <location>
        <begin position="134"/>
        <end position="152"/>
    </location>
</feature>
<evidence type="ECO:0000256" key="3">
    <source>
        <dbReference type="ARBA" id="ARBA00022989"/>
    </source>
</evidence>